<dbReference type="PANTHER" id="PTHR34069:SF2">
    <property type="entry name" value="BETA-KETOACYL-[ACYL-CARRIER-PROTEIN] SYNTHASE III"/>
    <property type="match status" value="1"/>
</dbReference>
<keyword evidence="6 9" id="KW-0443">Lipid metabolism</keyword>
<evidence type="ECO:0000313" key="13">
    <source>
        <dbReference type="EMBL" id="RCK69422.1"/>
    </source>
</evidence>
<keyword evidence="7 9" id="KW-0275">Fatty acid biosynthesis</keyword>
<dbReference type="EC" id="2.3.1.180" evidence="9"/>
<feature type="domain" description="Beta-ketoacyl-[acyl-carrier-protein] synthase III N-terminal" evidence="12">
    <location>
        <begin position="122"/>
        <end position="199"/>
    </location>
</feature>
<dbReference type="GO" id="GO:0044550">
    <property type="term" value="P:secondary metabolite biosynthetic process"/>
    <property type="evidence" value="ECO:0007669"/>
    <property type="project" value="TreeGrafter"/>
</dbReference>
<evidence type="ECO:0000256" key="2">
    <source>
        <dbReference type="ARBA" id="ARBA00022490"/>
    </source>
</evidence>
<keyword evidence="4 9" id="KW-0808">Transferase</keyword>
<sequence>MSPASPAPRLQQSQGAPSSRLLGIGGYRPRRIVDNAEICTMIDSTDEWIRTRSGITQRRWAGPDETIAMMGTEASRKAIERSGVDPADIDCVIVSTVTHLHQTPAIAPLIAHDLGAAGAAAFDISAACAGFCYATAMADSMIRTGTARYVLAIGVERLSDITDRNDRASAFIFADGAGAAVIGPSDTPGIGPVVWGSDGEKAGTIVQTQAWDEVLGPHGEPREGDSVFPKLRMEGREVFKWASYTVAAKAQEALDRAGLSADQLDVFIPHQANDRITSAMTRALGLPEDVVVSHDITEQGNTSAASIPLAMEALYAEGAIRSGQTALIIGFGAGLVYAGQVVVLP</sequence>
<feature type="active site" evidence="9">
    <location>
        <position position="270"/>
    </location>
</feature>
<proteinExistence type="inferred from homology"/>
<evidence type="ECO:0000256" key="5">
    <source>
        <dbReference type="ARBA" id="ARBA00022832"/>
    </source>
</evidence>
<dbReference type="NCBIfam" id="NF006829">
    <property type="entry name" value="PRK09352.1"/>
    <property type="match status" value="1"/>
</dbReference>
<evidence type="ECO:0000259" key="12">
    <source>
        <dbReference type="Pfam" id="PF08545"/>
    </source>
</evidence>
<evidence type="ECO:0000256" key="3">
    <source>
        <dbReference type="ARBA" id="ARBA00022516"/>
    </source>
</evidence>
<comment type="subunit">
    <text evidence="9">Homodimer.</text>
</comment>
<evidence type="ECO:0000256" key="6">
    <source>
        <dbReference type="ARBA" id="ARBA00023098"/>
    </source>
</evidence>
<keyword evidence="8 9" id="KW-0012">Acyltransferase</keyword>
<keyword evidence="2 9" id="KW-0963">Cytoplasm</keyword>
<evidence type="ECO:0000256" key="4">
    <source>
        <dbReference type="ARBA" id="ARBA00022679"/>
    </source>
</evidence>
<reference evidence="13 14" key="1">
    <citation type="submission" date="2018-07" db="EMBL/GenBank/DDBJ databases">
        <title>Desertimonas flava gen. nov. sp. nov.</title>
        <authorList>
            <person name="Liu S."/>
        </authorList>
    </citation>
    <scope>NUCLEOTIDE SEQUENCE [LARGE SCALE GENOMIC DNA]</scope>
    <source>
        <strain evidence="13 14">16Sb5-5</strain>
    </source>
</reference>
<dbReference type="GO" id="GO:0005737">
    <property type="term" value="C:cytoplasm"/>
    <property type="evidence" value="ECO:0007669"/>
    <property type="project" value="UniProtKB-SubCell"/>
</dbReference>
<dbReference type="InterPro" id="IPR016039">
    <property type="entry name" value="Thiolase-like"/>
</dbReference>
<dbReference type="Proteomes" id="UP000252770">
    <property type="component" value="Unassembled WGS sequence"/>
</dbReference>
<dbReference type="InterPro" id="IPR013751">
    <property type="entry name" value="ACP_syn_III_N"/>
</dbReference>
<feature type="region of interest" description="Disordered" evidence="10">
    <location>
        <begin position="1"/>
        <end position="23"/>
    </location>
</feature>
<dbReference type="InterPro" id="IPR004655">
    <property type="entry name" value="FabH"/>
</dbReference>
<keyword evidence="14" id="KW-1185">Reference proteome</keyword>
<dbReference type="SUPFAM" id="SSF53901">
    <property type="entry name" value="Thiolase-like"/>
    <property type="match status" value="1"/>
</dbReference>
<comment type="pathway">
    <text evidence="9">Lipid metabolism; fatty acid biosynthesis.</text>
</comment>
<dbReference type="PANTHER" id="PTHR34069">
    <property type="entry name" value="3-OXOACYL-[ACYL-CARRIER-PROTEIN] SYNTHASE 3"/>
    <property type="match status" value="1"/>
</dbReference>
<name>A0A367YWP0_9ACTN</name>
<feature type="active site" evidence="9">
    <location>
        <position position="301"/>
    </location>
</feature>
<evidence type="ECO:0000259" key="11">
    <source>
        <dbReference type="Pfam" id="PF08541"/>
    </source>
</evidence>
<dbReference type="EMBL" id="QOUI01000006">
    <property type="protein sequence ID" value="RCK69422.1"/>
    <property type="molecule type" value="Genomic_DNA"/>
</dbReference>
<dbReference type="AlphaFoldDB" id="A0A367YWP0"/>
<evidence type="ECO:0000256" key="7">
    <source>
        <dbReference type="ARBA" id="ARBA00023160"/>
    </source>
</evidence>
<dbReference type="UniPathway" id="UPA00094"/>
<dbReference type="GO" id="GO:0004315">
    <property type="term" value="F:3-oxoacyl-[acyl-carrier-protein] synthase activity"/>
    <property type="evidence" value="ECO:0007669"/>
    <property type="project" value="InterPro"/>
</dbReference>
<dbReference type="InterPro" id="IPR013747">
    <property type="entry name" value="ACP_syn_III_C"/>
</dbReference>
<dbReference type="HAMAP" id="MF_01815">
    <property type="entry name" value="FabH"/>
    <property type="match status" value="1"/>
</dbReference>
<protein>
    <recommendedName>
        <fullName evidence="9">Beta-ketoacyl-[acyl-carrier-protein] synthase III</fullName>
        <shortName evidence="9">Beta-ketoacyl-ACP synthase III</shortName>
        <shortName evidence="9">KAS III</shortName>
        <ecNumber evidence="9">2.3.1.180</ecNumber>
    </recommendedName>
    <alternativeName>
        <fullName evidence="9">3-oxoacyl-[acyl-carrier-protein] synthase 3</fullName>
    </alternativeName>
    <alternativeName>
        <fullName evidence="9">3-oxoacyl-[acyl-carrier-protein] synthase III</fullName>
    </alternativeName>
</protein>
<evidence type="ECO:0000256" key="9">
    <source>
        <dbReference type="HAMAP-Rule" id="MF_01815"/>
    </source>
</evidence>
<dbReference type="Pfam" id="PF08545">
    <property type="entry name" value="ACP_syn_III"/>
    <property type="match status" value="1"/>
</dbReference>
<feature type="domain" description="Beta-ketoacyl-[acyl-carrier-protein] synthase III C-terminal" evidence="11">
    <location>
        <begin position="254"/>
        <end position="342"/>
    </location>
</feature>
<dbReference type="GO" id="GO:0006633">
    <property type="term" value="P:fatty acid biosynthetic process"/>
    <property type="evidence" value="ECO:0007669"/>
    <property type="project" value="UniProtKB-UniRule"/>
</dbReference>
<comment type="domain">
    <text evidence="9">The last Arg residue of the ACP-binding site is essential for the weak association between ACP/AcpP and FabH.</text>
</comment>
<evidence type="ECO:0000256" key="8">
    <source>
        <dbReference type="ARBA" id="ARBA00023315"/>
    </source>
</evidence>
<dbReference type="Gene3D" id="3.40.47.10">
    <property type="match status" value="2"/>
</dbReference>
<organism evidence="13 14">
    <name type="scientific">Desertihabitans brevis</name>
    <dbReference type="NCBI Taxonomy" id="2268447"/>
    <lineage>
        <taxon>Bacteria</taxon>
        <taxon>Bacillati</taxon>
        <taxon>Actinomycetota</taxon>
        <taxon>Actinomycetes</taxon>
        <taxon>Propionibacteriales</taxon>
        <taxon>Propionibacteriaceae</taxon>
        <taxon>Desertihabitans</taxon>
    </lineage>
</organism>
<keyword evidence="5 9" id="KW-0276">Fatty acid metabolism</keyword>
<dbReference type="NCBIfam" id="TIGR00747">
    <property type="entry name" value="fabH"/>
    <property type="match status" value="1"/>
</dbReference>
<comment type="caution">
    <text evidence="13">The sequence shown here is derived from an EMBL/GenBank/DDBJ whole genome shotgun (WGS) entry which is preliminary data.</text>
</comment>
<comment type="function">
    <text evidence="9">Catalyzes the condensation reaction of fatty acid synthesis by the addition to an acyl acceptor of two carbons from malonyl-ACP. Catalyzes the first condensation reaction which initiates fatty acid synthesis and may therefore play a role in governing the total rate of fatty acid production. Possesses both acetoacetyl-ACP synthase and acetyl transacylase activities. Its substrate specificity determines the biosynthesis of branched-chain and/or straight-chain of fatty acids.</text>
</comment>
<feature type="region of interest" description="ACP-binding" evidence="9">
    <location>
        <begin position="271"/>
        <end position="275"/>
    </location>
</feature>
<evidence type="ECO:0000256" key="1">
    <source>
        <dbReference type="ARBA" id="ARBA00008642"/>
    </source>
</evidence>
<dbReference type="Pfam" id="PF08541">
    <property type="entry name" value="ACP_syn_III_C"/>
    <property type="match status" value="1"/>
</dbReference>
<keyword evidence="3 9" id="KW-0444">Lipid biosynthesis</keyword>
<gene>
    <name evidence="9" type="primary">fabH</name>
    <name evidence="13" type="ORF">DT076_11090</name>
</gene>
<comment type="subcellular location">
    <subcellularLocation>
        <location evidence="9">Cytoplasm</location>
    </subcellularLocation>
</comment>
<dbReference type="GO" id="GO:0033818">
    <property type="term" value="F:beta-ketoacyl-acyl-carrier-protein synthase III activity"/>
    <property type="evidence" value="ECO:0007669"/>
    <property type="project" value="UniProtKB-UniRule"/>
</dbReference>
<accession>A0A367YWP0</accession>
<evidence type="ECO:0000313" key="14">
    <source>
        <dbReference type="Proteomes" id="UP000252770"/>
    </source>
</evidence>
<evidence type="ECO:0000256" key="10">
    <source>
        <dbReference type="SAM" id="MobiDB-lite"/>
    </source>
</evidence>
<keyword evidence="9" id="KW-0511">Multifunctional enzyme</keyword>
<comment type="similarity">
    <text evidence="1 9">Belongs to the thiolase-like superfamily. FabH family.</text>
</comment>
<dbReference type="CDD" id="cd00830">
    <property type="entry name" value="KAS_III"/>
    <property type="match status" value="1"/>
</dbReference>
<comment type="catalytic activity">
    <reaction evidence="9">
        <text>malonyl-[ACP] + acetyl-CoA + H(+) = 3-oxobutanoyl-[ACP] + CO2 + CoA</text>
        <dbReference type="Rhea" id="RHEA:12080"/>
        <dbReference type="Rhea" id="RHEA-COMP:9623"/>
        <dbReference type="Rhea" id="RHEA-COMP:9625"/>
        <dbReference type="ChEBI" id="CHEBI:15378"/>
        <dbReference type="ChEBI" id="CHEBI:16526"/>
        <dbReference type="ChEBI" id="CHEBI:57287"/>
        <dbReference type="ChEBI" id="CHEBI:57288"/>
        <dbReference type="ChEBI" id="CHEBI:78449"/>
        <dbReference type="ChEBI" id="CHEBI:78450"/>
        <dbReference type="EC" id="2.3.1.180"/>
    </reaction>
</comment>
<feature type="active site" evidence="9">
    <location>
        <position position="128"/>
    </location>
</feature>
<dbReference type="RefSeq" id="WP_114126740.1">
    <property type="nucleotide sequence ID" value="NZ_QOUI01000006.1"/>
</dbReference>